<comment type="caution">
    <text evidence="2">The sequence shown here is derived from an EMBL/GenBank/DDBJ whole genome shotgun (WGS) entry which is preliminary data.</text>
</comment>
<feature type="transmembrane region" description="Helical" evidence="1">
    <location>
        <begin position="6"/>
        <end position="28"/>
    </location>
</feature>
<dbReference type="SUPFAM" id="SSF55961">
    <property type="entry name" value="Bet v1-like"/>
    <property type="match status" value="1"/>
</dbReference>
<evidence type="ECO:0000313" key="2">
    <source>
        <dbReference type="EMBL" id="GAA0750580.1"/>
    </source>
</evidence>
<dbReference type="EMBL" id="BAAAEW010000011">
    <property type="protein sequence ID" value="GAA0750580.1"/>
    <property type="molecule type" value="Genomic_DNA"/>
</dbReference>
<gene>
    <name evidence="2" type="ORF">GCM10009107_22470</name>
</gene>
<keyword evidence="3" id="KW-1185">Reference proteome</keyword>
<dbReference type="Gene3D" id="3.30.530.20">
    <property type="match status" value="1"/>
</dbReference>
<keyword evidence="1" id="KW-0812">Transmembrane</keyword>
<proteinExistence type="predicted"/>
<accession>A0ABN1JZS4</accession>
<keyword evidence="1" id="KW-1133">Transmembrane helix</keyword>
<dbReference type="InterPro" id="IPR019587">
    <property type="entry name" value="Polyketide_cyclase/dehydratase"/>
</dbReference>
<organism evidence="2 3">
    <name type="scientific">Ideonella azotifigens</name>
    <dbReference type="NCBI Taxonomy" id="513160"/>
    <lineage>
        <taxon>Bacteria</taxon>
        <taxon>Pseudomonadati</taxon>
        <taxon>Pseudomonadota</taxon>
        <taxon>Betaproteobacteria</taxon>
        <taxon>Burkholderiales</taxon>
        <taxon>Sphaerotilaceae</taxon>
        <taxon>Ideonella</taxon>
    </lineage>
</organism>
<dbReference type="Proteomes" id="UP001500279">
    <property type="component" value="Unassembled WGS sequence"/>
</dbReference>
<evidence type="ECO:0008006" key="4">
    <source>
        <dbReference type="Google" id="ProtNLM"/>
    </source>
</evidence>
<evidence type="ECO:0000256" key="1">
    <source>
        <dbReference type="SAM" id="Phobius"/>
    </source>
</evidence>
<protein>
    <recommendedName>
        <fullName evidence="4">SRPBCC family protein</fullName>
    </recommendedName>
</protein>
<keyword evidence="1" id="KW-0472">Membrane</keyword>
<dbReference type="RefSeq" id="WP_141290180.1">
    <property type="nucleotide sequence ID" value="NZ_BAAAEW010000011.1"/>
</dbReference>
<reference evidence="2 3" key="1">
    <citation type="journal article" date="2019" name="Int. J. Syst. Evol. Microbiol.">
        <title>The Global Catalogue of Microorganisms (GCM) 10K type strain sequencing project: providing services to taxonomists for standard genome sequencing and annotation.</title>
        <authorList>
            <consortium name="The Broad Institute Genomics Platform"/>
            <consortium name="The Broad Institute Genome Sequencing Center for Infectious Disease"/>
            <person name="Wu L."/>
            <person name="Ma J."/>
        </authorList>
    </citation>
    <scope>NUCLEOTIDE SEQUENCE [LARGE SCALE GENOMIC DNA]</scope>
    <source>
        <strain evidence="2 3">JCM 15503</strain>
    </source>
</reference>
<dbReference type="Pfam" id="PF10604">
    <property type="entry name" value="Polyketide_cyc2"/>
    <property type="match status" value="1"/>
</dbReference>
<name>A0ABN1JZS4_9BURK</name>
<sequence length="176" mass="19533">MNYLIVVGTVVGLIVGLIALIVIIGMLLPVKHSATRSIVLPTSPARLWELISDFAAYDGWRTGVVEMQRQPDANGHPVWKELEKGGGGLAFETLAVEPQQRIVRRIVGEGLPFGGTWTFVLKTVETGTELTVTEDGEVYNPVFRFVSRFIMGHQRSMRIYFDDLTRKLAVQAVSFS</sequence>
<dbReference type="CDD" id="cd07812">
    <property type="entry name" value="SRPBCC"/>
    <property type="match status" value="1"/>
</dbReference>
<evidence type="ECO:0000313" key="3">
    <source>
        <dbReference type="Proteomes" id="UP001500279"/>
    </source>
</evidence>
<dbReference type="InterPro" id="IPR023393">
    <property type="entry name" value="START-like_dom_sf"/>
</dbReference>